<dbReference type="Pfam" id="PF13412">
    <property type="entry name" value="HTH_24"/>
    <property type="match status" value="1"/>
</dbReference>
<dbReference type="InterPro" id="IPR036390">
    <property type="entry name" value="WH_DNA-bd_sf"/>
</dbReference>
<name>A0A1N6RYQ8_9SPIO</name>
<keyword evidence="3" id="KW-1185">Reference proteome</keyword>
<dbReference type="CDD" id="cd00090">
    <property type="entry name" value="HTH_ARSR"/>
    <property type="match status" value="1"/>
</dbReference>
<dbReference type="RefSeq" id="WP_076488500.1">
    <property type="nucleotide sequence ID" value="NZ_FTMS01000007.1"/>
</dbReference>
<dbReference type="Proteomes" id="UP000186400">
    <property type="component" value="Unassembled WGS sequence"/>
</dbReference>
<organism evidence="2 3">
    <name type="scientific">Alkalispirochaeta americana</name>
    <dbReference type="NCBI Taxonomy" id="159291"/>
    <lineage>
        <taxon>Bacteria</taxon>
        <taxon>Pseudomonadati</taxon>
        <taxon>Spirochaetota</taxon>
        <taxon>Spirochaetia</taxon>
        <taxon>Spirochaetales</taxon>
        <taxon>Spirochaetaceae</taxon>
        <taxon>Alkalispirochaeta</taxon>
    </lineage>
</organism>
<dbReference type="InterPro" id="IPR011991">
    <property type="entry name" value="ArsR-like_HTH"/>
</dbReference>
<comment type="similarity">
    <text evidence="1">Belongs to the ROK (NagC/XylR) family.</text>
</comment>
<dbReference type="Gene3D" id="1.10.10.10">
    <property type="entry name" value="Winged helix-like DNA-binding domain superfamily/Winged helix DNA-binding domain"/>
    <property type="match status" value="1"/>
</dbReference>
<gene>
    <name evidence="2" type="ORF">SAMN05920897_10767</name>
</gene>
<proteinExistence type="inferred from homology"/>
<dbReference type="AlphaFoldDB" id="A0A1N6RYQ8"/>
<dbReference type="InterPro" id="IPR036388">
    <property type="entry name" value="WH-like_DNA-bd_sf"/>
</dbReference>
<protein>
    <submittedName>
        <fullName evidence="2">Transcriptional regulator, MarR family</fullName>
    </submittedName>
</protein>
<reference evidence="2 3" key="1">
    <citation type="submission" date="2017-01" db="EMBL/GenBank/DDBJ databases">
        <authorList>
            <person name="Mah S.A."/>
            <person name="Swanson W.J."/>
            <person name="Moy G.W."/>
            <person name="Vacquier V.D."/>
        </authorList>
    </citation>
    <scope>NUCLEOTIDE SEQUENCE [LARGE SCALE GENOMIC DNA]</scope>
    <source>
        <strain evidence="2 3">ASpG1</strain>
    </source>
</reference>
<dbReference type="STRING" id="159291.SAMN05920897_10767"/>
<dbReference type="EMBL" id="FTMS01000007">
    <property type="protein sequence ID" value="SIQ33975.1"/>
    <property type="molecule type" value="Genomic_DNA"/>
</dbReference>
<dbReference type="PANTHER" id="PTHR18964:SF149">
    <property type="entry name" value="BIFUNCTIONAL UDP-N-ACETYLGLUCOSAMINE 2-EPIMERASE_N-ACETYLMANNOSAMINE KINASE"/>
    <property type="match status" value="1"/>
</dbReference>
<dbReference type="Gene3D" id="3.30.420.40">
    <property type="match status" value="2"/>
</dbReference>
<dbReference type="SUPFAM" id="SSF46785">
    <property type="entry name" value="Winged helix' DNA-binding domain"/>
    <property type="match status" value="1"/>
</dbReference>
<dbReference type="GO" id="GO:0006355">
    <property type="term" value="P:regulation of DNA-templated transcription"/>
    <property type="evidence" value="ECO:0007669"/>
    <property type="project" value="UniProtKB-ARBA"/>
</dbReference>
<sequence length="395" mass="43947">MERYVSKVNITRVLRTIYLTHGLSRVEIARILDINKSTVSKIVSFLEELGIVETAAVGEAGPTGGRRPLHLRIRADWGCVMGLEIQTEAFTVVGVNLQGEVFFSHTEPLDLRTVSLVDAFIGIVDRFRPSLENTGMPILGIGVGLPGFVDPVRGVLCASMPFEQYEEINFVREARERLGIQVPVLVDNDANCGCWGELAFRHSSRPGNFIFVLGEHRKHTIAMDNHRIMALGLGLVLNGQVHHGETFSAGEFRSILYKEDQVNQFSISDDQARQFLQNSRVNEMIVDELARHIAFLVNILNLRKVVIGGPIEVLADQIQKAVRNHAQTNWAYPQKVDFEMEVSRLGERAVAYGAAGMYLERLIRIPSVETGTEATAAVGIDLLPQVGQQNQLVRR</sequence>
<dbReference type="InterPro" id="IPR000600">
    <property type="entry name" value="ROK"/>
</dbReference>
<dbReference type="SUPFAM" id="SSF53067">
    <property type="entry name" value="Actin-like ATPase domain"/>
    <property type="match status" value="1"/>
</dbReference>
<dbReference type="Pfam" id="PF00480">
    <property type="entry name" value="ROK"/>
    <property type="match status" value="1"/>
</dbReference>
<evidence type="ECO:0000313" key="3">
    <source>
        <dbReference type="Proteomes" id="UP000186400"/>
    </source>
</evidence>
<dbReference type="PANTHER" id="PTHR18964">
    <property type="entry name" value="ROK (REPRESSOR, ORF, KINASE) FAMILY"/>
    <property type="match status" value="1"/>
</dbReference>
<dbReference type="InterPro" id="IPR043129">
    <property type="entry name" value="ATPase_NBD"/>
</dbReference>
<evidence type="ECO:0000313" key="2">
    <source>
        <dbReference type="EMBL" id="SIQ33975.1"/>
    </source>
</evidence>
<dbReference type="OrthoDB" id="369851at2"/>
<accession>A0A1N6RYQ8</accession>
<evidence type="ECO:0000256" key="1">
    <source>
        <dbReference type="ARBA" id="ARBA00006479"/>
    </source>
</evidence>